<protein>
    <submittedName>
        <fullName evidence="10">Uncharacterized protein</fullName>
    </submittedName>
</protein>
<proteinExistence type="predicted"/>
<name>A0ABP0H7F2_9DINO</name>
<feature type="region of interest" description="Disordered" evidence="6">
    <location>
        <begin position="408"/>
        <end position="485"/>
    </location>
</feature>
<evidence type="ECO:0000256" key="5">
    <source>
        <dbReference type="PROSITE-ProRule" id="PRU00176"/>
    </source>
</evidence>
<dbReference type="InterPro" id="IPR012677">
    <property type="entry name" value="Nucleotide-bd_a/b_plait_sf"/>
</dbReference>
<dbReference type="SMART" id="SM00249">
    <property type="entry name" value="PHD"/>
    <property type="match status" value="1"/>
</dbReference>
<dbReference type="Gene3D" id="3.30.70.330">
    <property type="match status" value="1"/>
</dbReference>
<gene>
    <name evidence="10" type="ORF">CCMP2556_LOCUS404</name>
</gene>
<dbReference type="InterPro" id="IPR019787">
    <property type="entry name" value="Znf_PHD-finger"/>
</dbReference>
<comment type="caution">
    <text evidence="10">The sequence shown here is derived from an EMBL/GenBank/DDBJ whole genome shotgun (WGS) entry which is preliminary data.</text>
</comment>
<evidence type="ECO:0000259" key="8">
    <source>
        <dbReference type="PROSITE" id="PS50089"/>
    </source>
</evidence>
<evidence type="ECO:0000259" key="7">
    <source>
        <dbReference type="PROSITE" id="PS50016"/>
    </source>
</evidence>
<dbReference type="InterPro" id="IPR011011">
    <property type="entry name" value="Znf_FYVE_PHD"/>
</dbReference>
<dbReference type="InterPro" id="IPR001965">
    <property type="entry name" value="Znf_PHD"/>
</dbReference>
<evidence type="ECO:0000313" key="11">
    <source>
        <dbReference type="Proteomes" id="UP001642484"/>
    </source>
</evidence>
<dbReference type="SMART" id="SM00184">
    <property type="entry name" value="RING"/>
    <property type="match status" value="2"/>
</dbReference>
<evidence type="ECO:0000259" key="9">
    <source>
        <dbReference type="PROSITE" id="PS50102"/>
    </source>
</evidence>
<feature type="domain" description="RING-type" evidence="8">
    <location>
        <begin position="43"/>
        <end position="84"/>
    </location>
</feature>
<sequence length="485" mass="54185">MAPKKRKLPSTRARTQRVVERDVLTERVPDFVRSSRDAAECLCGACLLPIEEEKVGAIDNCTHLFHYECVEKWSQTENSCPQCKVRFFWMAGYGADQRLSLSKVESKDQEEQEEEEFEEISICERCKEAGDETKLLLCDGMHGTCNATFHYTCVGLSAVPRGSWFCPDCLERGFDVDARGHRGGGRGVRSDVAAVTSVPRAETAVEPNSLSKRKRRRVWWRAWTTATTPGRPMSGLHRLGVDVNPFGSKYQERFGGHAAGQGQRTYTKPSYTLFVTGIPDAESSDSVQSVFEYDDGFLQCRPVGHKSRRMVFVDYDTIEHATKALRAHQGWKWEPVDEGLKIDYDQDARRKRNCALDLGLYEKFWAIGERKPPQVYETLLKTSLKSLASLKESEKEMFARLKAEADLPKTESKISKAHGQASKGRGTGSLGAKIQIKNKEPKETETSAAAPGAATEPAAPSLLVNYSSDSEEEAPETATKRPRAE</sequence>
<dbReference type="InterPro" id="IPR047157">
    <property type="entry name" value="PHRF1/Atg35"/>
</dbReference>
<keyword evidence="5" id="KW-0694">RNA-binding</keyword>
<keyword evidence="2 4" id="KW-0863">Zinc-finger</keyword>
<dbReference type="PROSITE" id="PS50102">
    <property type="entry name" value="RRM"/>
    <property type="match status" value="1"/>
</dbReference>
<dbReference type="Proteomes" id="UP001642484">
    <property type="component" value="Unassembled WGS sequence"/>
</dbReference>
<feature type="compositionally biased region" description="Low complexity" evidence="6">
    <location>
        <begin position="446"/>
        <end position="461"/>
    </location>
</feature>
<accession>A0ABP0H7F2</accession>
<dbReference type="Pfam" id="PF23011">
    <property type="entry name" value="PHD-1st_NSD"/>
    <property type="match status" value="1"/>
</dbReference>
<evidence type="ECO:0000313" key="10">
    <source>
        <dbReference type="EMBL" id="CAK8986141.1"/>
    </source>
</evidence>
<dbReference type="PROSITE" id="PS50089">
    <property type="entry name" value="ZF_RING_2"/>
    <property type="match status" value="1"/>
</dbReference>
<evidence type="ECO:0000256" key="4">
    <source>
        <dbReference type="PROSITE-ProRule" id="PRU00175"/>
    </source>
</evidence>
<keyword evidence="11" id="KW-1185">Reference proteome</keyword>
<dbReference type="SUPFAM" id="SSF54928">
    <property type="entry name" value="RNA-binding domain, RBD"/>
    <property type="match status" value="1"/>
</dbReference>
<dbReference type="PANTHER" id="PTHR12618:SF20">
    <property type="entry name" value="PHD AND RING FINGER DOMAIN-CONTAINING PROTEIN 1"/>
    <property type="match status" value="1"/>
</dbReference>
<reference evidence="10 11" key="1">
    <citation type="submission" date="2024-02" db="EMBL/GenBank/DDBJ databases">
        <authorList>
            <person name="Chen Y."/>
            <person name="Shah S."/>
            <person name="Dougan E. K."/>
            <person name="Thang M."/>
            <person name="Chan C."/>
        </authorList>
    </citation>
    <scope>NUCLEOTIDE SEQUENCE [LARGE SCALE GENOMIC DNA]</scope>
</reference>
<organism evidence="10 11">
    <name type="scientific">Durusdinium trenchii</name>
    <dbReference type="NCBI Taxonomy" id="1381693"/>
    <lineage>
        <taxon>Eukaryota</taxon>
        <taxon>Sar</taxon>
        <taxon>Alveolata</taxon>
        <taxon>Dinophyceae</taxon>
        <taxon>Suessiales</taxon>
        <taxon>Symbiodiniaceae</taxon>
        <taxon>Durusdinium</taxon>
    </lineage>
</organism>
<evidence type="ECO:0000256" key="1">
    <source>
        <dbReference type="ARBA" id="ARBA00022723"/>
    </source>
</evidence>
<dbReference type="Pfam" id="PF13639">
    <property type="entry name" value="zf-RING_2"/>
    <property type="match status" value="1"/>
</dbReference>
<dbReference type="InterPro" id="IPR035979">
    <property type="entry name" value="RBD_domain_sf"/>
</dbReference>
<feature type="domain" description="PHD-type" evidence="7">
    <location>
        <begin position="120"/>
        <end position="172"/>
    </location>
</feature>
<dbReference type="Gene3D" id="3.30.40.10">
    <property type="entry name" value="Zinc/RING finger domain, C3HC4 (zinc finger)"/>
    <property type="match status" value="2"/>
</dbReference>
<keyword evidence="3" id="KW-0862">Zinc</keyword>
<evidence type="ECO:0000256" key="6">
    <source>
        <dbReference type="SAM" id="MobiDB-lite"/>
    </source>
</evidence>
<dbReference type="SUPFAM" id="SSF57850">
    <property type="entry name" value="RING/U-box"/>
    <property type="match status" value="1"/>
</dbReference>
<dbReference type="EMBL" id="CAXAMN010000059">
    <property type="protein sequence ID" value="CAK8986141.1"/>
    <property type="molecule type" value="Genomic_DNA"/>
</dbReference>
<feature type="domain" description="RRM" evidence="9">
    <location>
        <begin position="271"/>
        <end position="347"/>
    </location>
</feature>
<dbReference type="PROSITE" id="PS50016">
    <property type="entry name" value="ZF_PHD_2"/>
    <property type="match status" value="1"/>
</dbReference>
<dbReference type="SUPFAM" id="SSF57903">
    <property type="entry name" value="FYVE/PHD zinc finger"/>
    <property type="match status" value="1"/>
</dbReference>
<evidence type="ECO:0000256" key="2">
    <source>
        <dbReference type="ARBA" id="ARBA00022771"/>
    </source>
</evidence>
<dbReference type="InterPro" id="IPR001841">
    <property type="entry name" value="Znf_RING"/>
</dbReference>
<dbReference type="PANTHER" id="PTHR12618">
    <property type="entry name" value="PHD AND RING FINGER DOMAIN-CONTAINING PROTEIN 1"/>
    <property type="match status" value="1"/>
</dbReference>
<evidence type="ECO:0000256" key="3">
    <source>
        <dbReference type="ARBA" id="ARBA00022833"/>
    </source>
</evidence>
<dbReference type="InterPro" id="IPR000504">
    <property type="entry name" value="RRM_dom"/>
</dbReference>
<dbReference type="InterPro" id="IPR059153">
    <property type="entry name" value="NSD_PHD-1st"/>
</dbReference>
<keyword evidence="1" id="KW-0479">Metal-binding</keyword>
<dbReference type="InterPro" id="IPR013083">
    <property type="entry name" value="Znf_RING/FYVE/PHD"/>
</dbReference>